<dbReference type="AlphaFoldDB" id="A0A0G0MJJ8"/>
<dbReference type="Proteomes" id="UP000033881">
    <property type="component" value="Unassembled WGS sequence"/>
</dbReference>
<organism evidence="1 2">
    <name type="scientific">Candidatus Woesebacteria bacterium GW2011_GWB1_39_12</name>
    <dbReference type="NCBI Taxonomy" id="1618574"/>
    <lineage>
        <taxon>Bacteria</taxon>
        <taxon>Candidatus Woeseibacteriota</taxon>
    </lineage>
</organism>
<accession>A0A0G0MJJ8</accession>
<evidence type="ECO:0000313" key="1">
    <source>
        <dbReference type="EMBL" id="KKR00566.1"/>
    </source>
</evidence>
<dbReference type="STRING" id="1618574.UT24_C0011G0019"/>
<gene>
    <name evidence="1" type="ORF">UT24_C0011G0019</name>
</gene>
<reference evidence="1 2" key="1">
    <citation type="journal article" date="2015" name="Nature">
        <title>rRNA introns, odd ribosomes, and small enigmatic genomes across a large radiation of phyla.</title>
        <authorList>
            <person name="Brown C.T."/>
            <person name="Hug L.A."/>
            <person name="Thomas B.C."/>
            <person name="Sharon I."/>
            <person name="Castelle C.J."/>
            <person name="Singh A."/>
            <person name="Wilkins M.J."/>
            <person name="Williams K.H."/>
            <person name="Banfield J.F."/>
        </authorList>
    </citation>
    <scope>NUCLEOTIDE SEQUENCE [LARGE SCALE GENOMIC DNA]</scope>
</reference>
<protein>
    <submittedName>
        <fullName evidence="1">Uncharacterized protein</fullName>
    </submittedName>
</protein>
<sequence>MESFTDVLPILQKFYFLNSDKHGVFHFVSYFEKGKDIRGTNAAFVCQSEFSPGPFVVFINHDRYMVKAEFGYHYSYPWNPAWMLIYPDEKIDIFLFDDNGLLHSFFPDEFRKFQKKIDQIGFLTDYPFTMTNIITKNDHLFSGYSSISTFNLLKAFRPGWENNFK</sequence>
<dbReference type="EMBL" id="LBWB01000011">
    <property type="protein sequence ID" value="KKR00566.1"/>
    <property type="molecule type" value="Genomic_DNA"/>
</dbReference>
<name>A0A0G0MJJ8_9BACT</name>
<proteinExistence type="predicted"/>
<comment type="caution">
    <text evidence="1">The sequence shown here is derived from an EMBL/GenBank/DDBJ whole genome shotgun (WGS) entry which is preliminary data.</text>
</comment>
<evidence type="ECO:0000313" key="2">
    <source>
        <dbReference type="Proteomes" id="UP000033881"/>
    </source>
</evidence>